<dbReference type="Pfam" id="PF03807">
    <property type="entry name" value="F420_oxidored"/>
    <property type="match status" value="1"/>
</dbReference>
<dbReference type="InterPro" id="IPR008927">
    <property type="entry name" value="6-PGluconate_DH-like_C_sf"/>
</dbReference>
<dbReference type="InterPro" id="IPR036291">
    <property type="entry name" value="NAD(P)-bd_dom_sf"/>
</dbReference>
<sequence>MTSYGIIGTGHLGSMLAEEFIRRGAINREELWVSNRSQEKAQKLARKLGVRAADNLKVAERSDVLFLCVRPVDLKGVIAETSKLLTPDKLIVSVAVDFSLRQLENLCRARAARAIPSVASGKGLGVTLLVLGSGASEDDRSLVFRLFGSIGWPVEVAEEQLEVLSDLTSSGPAYISAILREFALEASMRGAGVDKDLAEQLIKKTLIGTAALLEDESFDDLIAMVATRGGITEEGAKVIEALSPEMFRQLFSATSAKHRLVKDRIGNVEE</sequence>
<proteinExistence type="inferred from homology"/>
<evidence type="ECO:0000259" key="3">
    <source>
        <dbReference type="Pfam" id="PF14748"/>
    </source>
</evidence>
<name>A0A0W8F9L2_9ZZZZ</name>
<dbReference type="Gene3D" id="1.10.3730.10">
    <property type="entry name" value="ProC C-terminal domain-like"/>
    <property type="match status" value="1"/>
</dbReference>
<comment type="caution">
    <text evidence="4">The sequence shown here is derived from an EMBL/GenBank/DDBJ whole genome shotgun (WGS) entry which is preliminary data.</text>
</comment>
<evidence type="ECO:0000256" key="1">
    <source>
        <dbReference type="ARBA" id="ARBA00005525"/>
    </source>
</evidence>
<dbReference type="PANTHER" id="PTHR11645">
    <property type="entry name" value="PYRROLINE-5-CARBOXYLATE REDUCTASE"/>
    <property type="match status" value="1"/>
</dbReference>
<keyword evidence="4" id="KW-0560">Oxidoreductase</keyword>
<dbReference type="AlphaFoldDB" id="A0A0W8F9L2"/>
<dbReference type="EMBL" id="LNQE01001433">
    <property type="protein sequence ID" value="KUG17588.1"/>
    <property type="molecule type" value="Genomic_DNA"/>
</dbReference>
<dbReference type="PANTHER" id="PTHR11645:SF53">
    <property type="entry name" value="PYRROLINE-5-CARBOXYLATE REDUCTASE 3"/>
    <property type="match status" value="1"/>
</dbReference>
<organism evidence="4">
    <name type="scientific">hydrocarbon metagenome</name>
    <dbReference type="NCBI Taxonomy" id="938273"/>
    <lineage>
        <taxon>unclassified sequences</taxon>
        <taxon>metagenomes</taxon>
        <taxon>ecological metagenomes</taxon>
    </lineage>
</organism>
<dbReference type="GO" id="GO:0004735">
    <property type="term" value="F:pyrroline-5-carboxylate reductase activity"/>
    <property type="evidence" value="ECO:0007669"/>
    <property type="project" value="UniProtKB-EC"/>
</dbReference>
<accession>A0A0W8F9L2</accession>
<protein>
    <submittedName>
        <fullName evidence="4">Late competence protein comer, proline oxidase</fullName>
        <ecNumber evidence="4">1.5.1.2</ecNumber>
    </submittedName>
</protein>
<dbReference type="PIRSF" id="PIRSF000193">
    <property type="entry name" value="Pyrrol-5-carb_rd"/>
    <property type="match status" value="1"/>
</dbReference>
<dbReference type="EC" id="1.5.1.2" evidence="4"/>
<dbReference type="GO" id="GO:0055129">
    <property type="term" value="P:L-proline biosynthetic process"/>
    <property type="evidence" value="ECO:0007669"/>
    <property type="project" value="TreeGrafter"/>
</dbReference>
<gene>
    <name evidence="4" type="ORF">ASZ90_012760</name>
</gene>
<evidence type="ECO:0000259" key="2">
    <source>
        <dbReference type="Pfam" id="PF03807"/>
    </source>
</evidence>
<feature type="domain" description="Pyrroline-5-carboxylate reductase catalytic N-terminal" evidence="2">
    <location>
        <begin position="4"/>
        <end position="96"/>
    </location>
</feature>
<reference evidence="4" key="1">
    <citation type="journal article" date="2015" name="Proc. Natl. Acad. Sci. U.S.A.">
        <title>Networks of energetic and metabolic interactions define dynamics in microbial communities.</title>
        <authorList>
            <person name="Embree M."/>
            <person name="Liu J.K."/>
            <person name="Al-Bassam M.M."/>
            <person name="Zengler K."/>
        </authorList>
    </citation>
    <scope>NUCLEOTIDE SEQUENCE</scope>
</reference>
<dbReference type="InterPro" id="IPR029036">
    <property type="entry name" value="P5CR_dimer"/>
</dbReference>
<dbReference type="SUPFAM" id="SSF51735">
    <property type="entry name" value="NAD(P)-binding Rossmann-fold domains"/>
    <property type="match status" value="1"/>
</dbReference>
<dbReference type="InterPro" id="IPR000304">
    <property type="entry name" value="Pyrroline-COOH_reductase"/>
</dbReference>
<dbReference type="InterPro" id="IPR028939">
    <property type="entry name" value="P5C_Rdtase_cat_N"/>
</dbReference>
<evidence type="ECO:0000313" key="4">
    <source>
        <dbReference type="EMBL" id="KUG17588.1"/>
    </source>
</evidence>
<dbReference type="SUPFAM" id="SSF48179">
    <property type="entry name" value="6-phosphogluconate dehydrogenase C-terminal domain-like"/>
    <property type="match status" value="1"/>
</dbReference>
<dbReference type="Pfam" id="PF14748">
    <property type="entry name" value="P5CR_dimer"/>
    <property type="match status" value="1"/>
</dbReference>
<dbReference type="Gene3D" id="3.40.50.720">
    <property type="entry name" value="NAD(P)-binding Rossmann-like Domain"/>
    <property type="match status" value="1"/>
</dbReference>
<comment type="similarity">
    <text evidence="1">Belongs to the pyrroline-5-carboxylate reductase family.</text>
</comment>
<feature type="domain" description="Pyrroline-5-carboxylate reductase dimerisation" evidence="3">
    <location>
        <begin position="158"/>
        <end position="254"/>
    </location>
</feature>
<dbReference type="HAMAP" id="MF_01925">
    <property type="entry name" value="P5C_reductase"/>
    <property type="match status" value="1"/>
</dbReference>